<dbReference type="PROSITE" id="PS00678">
    <property type="entry name" value="WD_REPEATS_1"/>
    <property type="match status" value="1"/>
</dbReference>
<keyword evidence="10" id="KW-1185">Reference proteome</keyword>
<keyword evidence="1 7" id="KW-0853">WD repeat</keyword>
<dbReference type="PROSITE" id="PS50294">
    <property type="entry name" value="WD_REPEATS_REGION"/>
    <property type="match status" value="1"/>
</dbReference>
<dbReference type="STRING" id="268505.A0A2A9P9U4"/>
<feature type="region of interest" description="Disordered" evidence="8">
    <location>
        <begin position="376"/>
        <end position="413"/>
    </location>
</feature>
<evidence type="ECO:0000256" key="8">
    <source>
        <dbReference type="SAM" id="MobiDB-lite"/>
    </source>
</evidence>
<dbReference type="InterPro" id="IPR015943">
    <property type="entry name" value="WD40/YVTN_repeat-like_dom_sf"/>
</dbReference>
<comment type="caution">
    <text evidence="9">The sequence shown here is derived from an EMBL/GenBank/DDBJ whole genome shotgun (WGS) entry which is preliminary data.</text>
</comment>
<dbReference type="SUPFAM" id="SSF50978">
    <property type="entry name" value="WD40 repeat-like"/>
    <property type="match status" value="1"/>
</dbReference>
<feature type="repeat" description="WD" evidence="7">
    <location>
        <begin position="12"/>
        <end position="45"/>
    </location>
</feature>
<comment type="subunit">
    <text evidence="5">Component of the ASTRA chromatin remodeling machinery complex.</text>
</comment>
<dbReference type="Proteomes" id="UP000037136">
    <property type="component" value="Unassembled WGS sequence"/>
</dbReference>
<comment type="function">
    <text evidence="3">Component of the ASTRA complex involved in chromatin remodeling.</text>
</comment>
<dbReference type="InterPro" id="IPR001680">
    <property type="entry name" value="WD40_rpt"/>
</dbReference>
<evidence type="ECO:0000256" key="5">
    <source>
        <dbReference type="ARBA" id="ARBA00038749"/>
    </source>
</evidence>
<gene>
    <name evidence="9" type="ORF">XA68_14204</name>
</gene>
<reference evidence="9 10" key="2">
    <citation type="journal article" date="2017" name="Sci. Rep.">
        <title>Ant-infecting Ophiocordyceps genomes reveal a high diversity of potential behavioral manipulation genes and a possible major role for enterotoxins.</title>
        <authorList>
            <person name="de Bekker C."/>
            <person name="Ohm R.A."/>
            <person name="Evans H.C."/>
            <person name="Brachmann A."/>
            <person name="Hughes D.P."/>
        </authorList>
    </citation>
    <scope>NUCLEOTIDE SEQUENCE [LARGE SCALE GENOMIC DNA]</scope>
    <source>
        <strain evidence="9 10">SC16a</strain>
    </source>
</reference>
<name>A0A2A9P9U4_OPHUN</name>
<evidence type="ECO:0000256" key="2">
    <source>
        <dbReference type="ARBA" id="ARBA00022737"/>
    </source>
</evidence>
<dbReference type="PANTHER" id="PTHR19854:SF1">
    <property type="entry name" value="GUANINE NUCLEOTIDE-BINDING PROTEIN SUBUNIT BETA-LIKE PROTEIN 1"/>
    <property type="match status" value="1"/>
</dbReference>
<reference evidence="9 10" key="1">
    <citation type="journal article" date="2015" name="BMC Genomics">
        <title>Gene expression during zombie ant biting behavior reflects the complexity underlying fungal parasitic behavioral manipulation.</title>
        <authorList>
            <person name="de Bekker C."/>
            <person name="Ohm R.A."/>
            <person name="Loreto R.G."/>
            <person name="Sebastian A."/>
            <person name="Albert I."/>
            <person name="Merrow M."/>
            <person name="Brachmann A."/>
            <person name="Hughes D.P."/>
        </authorList>
    </citation>
    <scope>NUCLEOTIDE SEQUENCE [LARGE SCALE GENOMIC DNA]</scope>
    <source>
        <strain evidence="9 10">SC16a</strain>
    </source>
</reference>
<dbReference type="Gene3D" id="2.130.10.10">
    <property type="entry name" value="YVTN repeat-like/Quinoprotein amine dehydrogenase"/>
    <property type="match status" value="2"/>
</dbReference>
<evidence type="ECO:0000256" key="6">
    <source>
        <dbReference type="ARBA" id="ARBA00040563"/>
    </source>
</evidence>
<organism evidence="9 10">
    <name type="scientific">Ophiocordyceps unilateralis</name>
    <name type="common">Zombie-ant fungus</name>
    <name type="synonym">Torrubia unilateralis</name>
    <dbReference type="NCBI Taxonomy" id="268505"/>
    <lineage>
        <taxon>Eukaryota</taxon>
        <taxon>Fungi</taxon>
        <taxon>Dikarya</taxon>
        <taxon>Ascomycota</taxon>
        <taxon>Pezizomycotina</taxon>
        <taxon>Sordariomycetes</taxon>
        <taxon>Hypocreomycetidae</taxon>
        <taxon>Hypocreales</taxon>
        <taxon>Ophiocordycipitaceae</taxon>
        <taxon>Ophiocordyceps</taxon>
    </lineage>
</organism>
<dbReference type="InterPro" id="IPR019775">
    <property type="entry name" value="WD40_repeat_CS"/>
</dbReference>
<evidence type="ECO:0000256" key="3">
    <source>
        <dbReference type="ARBA" id="ARBA00037338"/>
    </source>
</evidence>
<protein>
    <recommendedName>
        <fullName evidence="6">ASTRA-associated protein 1</fullName>
    </recommendedName>
</protein>
<dbReference type="Pfam" id="PF00400">
    <property type="entry name" value="WD40"/>
    <property type="match status" value="3"/>
</dbReference>
<evidence type="ECO:0000256" key="7">
    <source>
        <dbReference type="PROSITE-ProRule" id="PRU00221"/>
    </source>
</evidence>
<dbReference type="SMART" id="SM00320">
    <property type="entry name" value="WD40"/>
    <property type="match status" value="5"/>
</dbReference>
<keyword evidence="2" id="KW-0677">Repeat</keyword>
<evidence type="ECO:0000313" key="9">
    <source>
        <dbReference type="EMBL" id="PFH58068.1"/>
    </source>
</evidence>
<evidence type="ECO:0000256" key="4">
    <source>
        <dbReference type="ARBA" id="ARBA00037931"/>
    </source>
</evidence>
<evidence type="ECO:0000313" key="10">
    <source>
        <dbReference type="Proteomes" id="UP000037136"/>
    </source>
</evidence>
<accession>A0A2A9P9U4</accession>
<sequence>MTDATPAPSNILRGHKAQVHAATFIRDNERLVTADADGYVVLWDLAVMRPAVVWRAHDKSILGVAGWGLDKIITHGRDHKIVVWKLPAQDEQSLSSILPVEPVAEARRQPWILHLVEVNALNFCSFAACARRSDGTLSGPDASSDILLAVPNALASEAVDIFALPSQSRLHTVRSGSKTGMVMCLRLIHLAGCPTLIAGFENGGVSVRLLDAAGTWITTYLSQPHSQPVLSLDVHPSHECFFSSSADSILAQHPVPIAQRFCPGDVTVEAHVPEGSAVPSSSDAGGDTPRRTQTMEAWKHPLKTVNTKHSGQQSLRVRSDGKILATAGWDSKIRVYSAKTLNELAVLQWHKVGAYAVAFADVVQAENKSFGLEESSQQSAASFPGGQSAEKGVLRTREASLVGGRQRTSVEERRIRRARTTHWVAAGAKDGKVSLWQVY</sequence>
<evidence type="ECO:0000256" key="1">
    <source>
        <dbReference type="ARBA" id="ARBA00022574"/>
    </source>
</evidence>
<dbReference type="OrthoDB" id="7668193at2759"/>
<dbReference type="PANTHER" id="PTHR19854">
    <property type="entry name" value="TRANSDUCIN BETA-LIKE 3"/>
    <property type="match status" value="1"/>
</dbReference>
<proteinExistence type="inferred from homology"/>
<dbReference type="PROSITE" id="PS50082">
    <property type="entry name" value="WD_REPEATS_2"/>
    <property type="match status" value="1"/>
</dbReference>
<dbReference type="InterPro" id="IPR036322">
    <property type="entry name" value="WD40_repeat_dom_sf"/>
</dbReference>
<comment type="similarity">
    <text evidence="4">Belongs to the WD repeat ASA1 family.</text>
</comment>
<dbReference type="AlphaFoldDB" id="A0A2A9P9U4"/>
<dbReference type="EMBL" id="LAZP02000332">
    <property type="protein sequence ID" value="PFH58068.1"/>
    <property type="molecule type" value="Genomic_DNA"/>
</dbReference>